<name>A0AA86NNS8_9EUKA</name>
<dbReference type="Proteomes" id="UP001642409">
    <property type="component" value="Unassembled WGS sequence"/>
</dbReference>
<evidence type="ECO:0000259" key="6">
    <source>
        <dbReference type="Pfam" id="PF03159"/>
    </source>
</evidence>
<organism evidence="8">
    <name type="scientific">Hexamita inflata</name>
    <dbReference type="NCBI Taxonomy" id="28002"/>
    <lineage>
        <taxon>Eukaryota</taxon>
        <taxon>Metamonada</taxon>
        <taxon>Diplomonadida</taxon>
        <taxon>Hexamitidae</taxon>
        <taxon>Hexamitinae</taxon>
        <taxon>Hexamita</taxon>
    </lineage>
</organism>
<keyword evidence="10" id="KW-1185">Reference proteome</keyword>
<dbReference type="Gene3D" id="3.40.50.12390">
    <property type="match status" value="1"/>
</dbReference>
<dbReference type="PANTHER" id="PTHR12341">
    <property type="entry name" value="5'-&gt;3' EXORIBONUCLEASE"/>
    <property type="match status" value="1"/>
</dbReference>
<dbReference type="GO" id="GO:0004534">
    <property type="term" value="F:5'-3' RNA exonuclease activity"/>
    <property type="evidence" value="ECO:0007669"/>
    <property type="project" value="TreeGrafter"/>
</dbReference>
<reference evidence="9 10" key="2">
    <citation type="submission" date="2024-07" db="EMBL/GenBank/DDBJ databases">
        <authorList>
            <person name="Akdeniz Z."/>
        </authorList>
    </citation>
    <scope>NUCLEOTIDE SEQUENCE [LARGE SCALE GENOMIC DNA]</scope>
</reference>
<evidence type="ECO:0000313" key="10">
    <source>
        <dbReference type="Proteomes" id="UP001642409"/>
    </source>
</evidence>
<evidence type="ECO:0000259" key="7">
    <source>
        <dbReference type="Pfam" id="PF17846"/>
    </source>
</evidence>
<dbReference type="InterPro" id="IPR004859">
    <property type="entry name" value="Xrn1_N"/>
</dbReference>
<comment type="similarity">
    <text evidence="4">Belongs to the 5'-3' exonuclease family.</text>
</comment>
<dbReference type="EMBL" id="CAXDID020000024">
    <property type="protein sequence ID" value="CAL5990198.1"/>
    <property type="molecule type" value="Genomic_DNA"/>
</dbReference>
<comment type="caution">
    <text evidence="8">The sequence shown here is derived from an EMBL/GenBank/DDBJ whole genome shotgun (WGS) entry which is preliminary data.</text>
</comment>
<keyword evidence="2" id="KW-0378">Hydrolase</keyword>
<evidence type="ECO:0000256" key="5">
    <source>
        <dbReference type="SAM" id="Coils"/>
    </source>
</evidence>
<dbReference type="InterPro" id="IPR041412">
    <property type="entry name" value="Xrn1_helical"/>
</dbReference>
<dbReference type="Pfam" id="PF03159">
    <property type="entry name" value="XRN_N"/>
    <property type="match status" value="1"/>
</dbReference>
<evidence type="ECO:0000313" key="8">
    <source>
        <dbReference type="EMBL" id="CAI9922471.1"/>
    </source>
</evidence>
<keyword evidence="1" id="KW-0540">Nuclease</keyword>
<keyword evidence="5" id="KW-0175">Coiled coil</keyword>
<evidence type="ECO:0000256" key="1">
    <source>
        <dbReference type="ARBA" id="ARBA00022722"/>
    </source>
</evidence>
<feature type="domain" description="Xrn1 helical" evidence="7">
    <location>
        <begin position="404"/>
        <end position="667"/>
    </location>
</feature>
<evidence type="ECO:0000313" key="9">
    <source>
        <dbReference type="EMBL" id="CAL5990198.1"/>
    </source>
</evidence>
<feature type="coiled-coil region" evidence="5">
    <location>
        <begin position="1587"/>
        <end position="1632"/>
    </location>
</feature>
<reference evidence="8" key="1">
    <citation type="submission" date="2023-06" db="EMBL/GenBank/DDBJ databases">
        <authorList>
            <person name="Kurt Z."/>
        </authorList>
    </citation>
    <scope>NUCLEOTIDE SEQUENCE</scope>
</reference>
<dbReference type="GO" id="GO:0003723">
    <property type="term" value="F:RNA binding"/>
    <property type="evidence" value="ECO:0007669"/>
    <property type="project" value="TreeGrafter"/>
</dbReference>
<dbReference type="GO" id="GO:0000956">
    <property type="term" value="P:nuclear-transcribed mRNA catabolic process"/>
    <property type="evidence" value="ECO:0007669"/>
    <property type="project" value="TreeGrafter"/>
</dbReference>
<evidence type="ECO:0000256" key="4">
    <source>
        <dbReference type="ARBA" id="ARBA00038299"/>
    </source>
</evidence>
<accession>A0AA86NNS8</accession>
<dbReference type="PANTHER" id="PTHR12341:SF7">
    <property type="entry name" value="5'-3' EXORIBONUCLEASE 1"/>
    <property type="match status" value="1"/>
</dbReference>
<dbReference type="InterPro" id="IPR027073">
    <property type="entry name" value="5_3_exoribonuclease"/>
</dbReference>
<evidence type="ECO:0000256" key="3">
    <source>
        <dbReference type="ARBA" id="ARBA00022839"/>
    </source>
</evidence>
<sequence length="1640" mass="190336">MGVPRLSRWMMERCPQAVRTATRDNMRGRINNFYVDFNGLIHESLLRAATVHLPTSELELFYQISSYLNEVVLTAAPTHKVYLAIDGPAPDAKIRQQRLRRIMGQLTSESQTLLRQRQGWHETYQKLNQLLEDYVYQDGSASPVSTATITPGTCFMRRLTSYLTIYLAQVIEQKQWGNIEITLSGANVEGEGEHKIINEIKKNAFTPNSQFTYNSKFELKQVKMVQPAKKSSLKFTDEKLEPASKETETIEITMDEEQEIVLPQLQNNQTIESNCVFGMDGDLFLLLLGLNRPECYILRRWQGIMVEDFNTPQTSKYDPWNVGLVYVDVQLMRETIIYEFLQKYIDSDDRFIELVRSLEQNELTRYYIKLQESAQKADELTVMQTPPQLKSNLLEYLLFSQVANRLINDFVALTLFVGNDFIPEVPGQSIKNGALDKLIDFYKNNFLQAVPFKCLLTPDFKLSTEYFGEMFRIIGDNCEPLHIADDIEKFRDLHKFVQNENQRKSIDQTGNWALLINREMKEMREELGELADKVKRGMVAKLAYAQKTKLTQYFRKMYYLKFQDLNSDYIVNPPISVTKTDLKKLAMLDQLENLQEAKIQKPYSQQLEEFVKEDGRVNFYYGFHRVVRSYLKTLQWVILYYLTPEGIPQWNWEYPYPFTPLCSDMSVYCKLYSQESLDEAPDTEQVVEPAEKVDDEDSGVENLVQVKQTKQMTNVDLFETVLQDYKGPEFKFTKNQPKSQLLQILFTLDKSKTHQFLPEFVLNKIPKEFFDQQPKFNEVVVLDYSSAFKSFTTYLNLTQKQPSSTKGFGAALGYGFSSYSVFYKNYPVGLVDGVHFELISHKVLYQDMKEEEKKYYDAVYARGEEIHFSAFQTNGQFKNKQIIAGPGSVMSFVQDNFDIDYSKKYRCPNYKENKHLNIDCNPTKLALDQSPVKKLQTCFIFVDKNQEIVKTQLYIKFTPYTVTNIPEKSKVLPQPYRGPHLLTENFSSLVCERRKLNVVAAEVNGQTMTANINQPMEPTVQIANIYNLDNQVPEVDQYLSEFNVLASKGSSNLPQKLIDTLTNYLEISEQRLMQAPLMTYLNDYQGVIYGIVYDAQIYVRSTQKSTLSGFVNRTNELTEDFNKFKRSDKKSPFASFFEAVNKTVDEFCVMNQSISYPDREIILLMAPITFVNNKPQISSQIDKSYSGDILYRRVQAWKQYLRSDLVPFEYLSLQPVPLASLHRKTQRQRFIRTLYTNFQAQQQESVFCVKNVISHKHSDQEFTFKLEIAQDYFNLKLTKEQKRELALQINPLSMETLNKSLKQYKTNIDNFTLSVLFESLKLSFSDNSYRELGLQISKSNLYKTPTGEYNKLAEFALILYINAFPELLIPIISELKKEKKRVIEVNSVFGVLSARSEFKEVSLTHNIHKLPVFGHRMPSEPELSAQMSLMQYYVHSVISPLVWQTNISDENHVPNALIKILENKLETQVQQISIEAVKEQNKQNAEKIEALSLVYVKQFKCVGIVISVGQNFVRVLCNRQGLMNYNSGYKNHKIFVGRFDEVYPLGKKINYETEYAECQKMIVDNISLTGMSGLQIDLNKNQQEWPCKEVESDVEDVMDIINKQEDQKVQDIQDIVIEIETEKEKKTEKKEEAVISIEWE</sequence>
<feature type="domain" description="Xrn1 N-terminal" evidence="6">
    <location>
        <begin position="1"/>
        <end position="209"/>
    </location>
</feature>
<dbReference type="Pfam" id="PF17846">
    <property type="entry name" value="XRN_M"/>
    <property type="match status" value="1"/>
</dbReference>
<evidence type="ECO:0000256" key="2">
    <source>
        <dbReference type="ARBA" id="ARBA00022801"/>
    </source>
</evidence>
<protein>
    <submittedName>
        <fullName evidence="8">5'-3' exoribonuclease</fullName>
    </submittedName>
    <submittedName>
        <fullName evidence="9">5'-3'_exoribonuclease</fullName>
    </submittedName>
</protein>
<keyword evidence="3" id="KW-0269">Exonuclease</keyword>
<dbReference type="EMBL" id="CATOUU010000248">
    <property type="protein sequence ID" value="CAI9922471.1"/>
    <property type="molecule type" value="Genomic_DNA"/>
</dbReference>
<gene>
    <name evidence="8" type="ORF">HINF_LOCUS10116</name>
    <name evidence="9" type="ORF">HINF_LOCUS11234</name>
</gene>
<dbReference type="GO" id="GO:0005634">
    <property type="term" value="C:nucleus"/>
    <property type="evidence" value="ECO:0007669"/>
    <property type="project" value="TreeGrafter"/>
</dbReference>
<proteinExistence type="inferred from homology"/>